<gene>
    <name evidence="2" type="ORF">Lupro_10755</name>
</gene>
<dbReference type="STRING" id="1622118.Lupro_10755"/>
<dbReference type="KEGG" id="lut:Lupro_10755"/>
<name>A0A0X8G808_9FLAO</name>
<evidence type="ECO:0000256" key="1">
    <source>
        <dbReference type="SAM" id="Phobius"/>
    </source>
</evidence>
<feature type="transmembrane region" description="Helical" evidence="1">
    <location>
        <begin position="12"/>
        <end position="34"/>
    </location>
</feature>
<accession>A0A0X8G808</accession>
<dbReference type="EMBL" id="CP013355">
    <property type="protein sequence ID" value="AMC11718.1"/>
    <property type="molecule type" value="Genomic_DNA"/>
</dbReference>
<dbReference type="OrthoDB" id="1448098at2"/>
<keyword evidence="1" id="KW-0812">Transmembrane</keyword>
<reference evidence="2 3" key="2">
    <citation type="journal article" date="2016" name="Int. J. Syst. Evol. Microbiol.">
        <title>Lutibacter profundi sp. nov., isolated from a deep-sea hydrothermal system on the Arctic Mid-Ocean Ridge and emended description of the genus Lutibacter.</title>
        <authorList>
            <person name="Le Moine Bauer S."/>
            <person name="Roalkvam I."/>
            <person name="Steen I.H."/>
            <person name="Dahle H."/>
        </authorList>
    </citation>
    <scope>NUCLEOTIDE SEQUENCE [LARGE SCALE GENOMIC DNA]</scope>
    <source>
        <strain evidence="2 3">LP1</strain>
    </source>
</reference>
<dbReference type="RefSeq" id="WP_068210014.1">
    <property type="nucleotide sequence ID" value="NZ_CP013355.1"/>
</dbReference>
<sequence length="79" mass="9077">MNTYKNQSFLKLTIRFGLVFLVIVSAIKIIISIFNHSGIDGMMDEYFSPNGFEQFAKTQVLMSALYGAFMAGYYRFIKK</sequence>
<reference evidence="3" key="1">
    <citation type="submission" date="2015-12" db="EMBL/GenBank/DDBJ databases">
        <title>Complete genome sequence of Lutibacter profundus strain LP1.</title>
        <authorList>
            <person name="Wissuwa J."/>
            <person name="Le Moine Bauer S."/>
            <person name="Stokke R."/>
            <person name="Dahle H."/>
            <person name="Steen I.H."/>
        </authorList>
    </citation>
    <scope>NUCLEOTIDE SEQUENCE [LARGE SCALE GENOMIC DNA]</scope>
    <source>
        <strain evidence="3">LP1</strain>
    </source>
</reference>
<evidence type="ECO:0000313" key="2">
    <source>
        <dbReference type="EMBL" id="AMC11718.1"/>
    </source>
</evidence>
<keyword evidence="1" id="KW-0472">Membrane</keyword>
<feature type="transmembrane region" description="Helical" evidence="1">
    <location>
        <begin position="54"/>
        <end position="74"/>
    </location>
</feature>
<dbReference type="Proteomes" id="UP000059672">
    <property type="component" value="Chromosome"/>
</dbReference>
<dbReference type="AlphaFoldDB" id="A0A0X8G808"/>
<organism evidence="2 3">
    <name type="scientific">Lutibacter profundi</name>
    <dbReference type="NCBI Taxonomy" id="1622118"/>
    <lineage>
        <taxon>Bacteria</taxon>
        <taxon>Pseudomonadati</taxon>
        <taxon>Bacteroidota</taxon>
        <taxon>Flavobacteriia</taxon>
        <taxon>Flavobacteriales</taxon>
        <taxon>Flavobacteriaceae</taxon>
        <taxon>Lutibacter</taxon>
    </lineage>
</organism>
<protein>
    <submittedName>
        <fullName evidence="2">Uncharacterized protein</fullName>
    </submittedName>
</protein>
<keyword evidence="3" id="KW-1185">Reference proteome</keyword>
<proteinExistence type="predicted"/>
<evidence type="ECO:0000313" key="3">
    <source>
        <dbReference type="Proteomes" id="UP000059672"/>
    </source>
</evidence>
<keyword evidence="1" id="KW-1133">Transmembrane helix</keyword>